<dbReference type="PANTHER" id="PTHR33514">
    <property type="entry name" value="PROTEIN ABCI12, CHLOROPLASTIC"/>
    <property type="match status" value="1"/>
</dbReference>
<dbReference type="AlphaFoldDB" id="A0A0H5SIX4"/>
<evidence type="ECO:0000313" key="6">
    <source>
        <dbReference type="EMBL" id="CRZ35015.1"/>
    </source>
</evidence>
<feature type="transmembrane region" description="Helical" evidence="5">
    <location>
        <begin position="20"/>
        <end position="49"/>
    </location>
</feature>
<evidence type="ECO:0000256" key="5">
    <source>
        <dbReference type="SAM" id="Phobius"/>
    </source>
</evidence>
<dbReference type="EMBL" id="CVTD020000018">
    <property type="protein sequence ID" value="CRZ35015.1"/>
    <property type="molecule type" value="Genomic_DNA"/>
</dbReference>
<keyword evidence="7" id="KW-1185">Reference proteome</keyword>
<dbReference type="InterPro" id="IPR003339">
    <property type="entry name" value="ABC/ECF_trnsptr_transmembrane"/>
</dbReference>
<evidence type="ECO:0000313" key="7">
    <source>
        <dbReference type="Proteomes" id="UP000236497"/>
    </source>
</evidence>
<evidence type="ECO:0000256" key="1">
    <source>
        <dbReference type="ARBA" id="ARBA00004141"/>
    </source>
</evidence>
<comment type="subcellular location">
    <subcellularLocation>
        <location evidence="1">Membrane</location>
        <topology evidence="1">Multi-pass membrane protein</topology>
    </subcellularLocation>
</comment>
<dbReference type="Proteomes" id="UP000236497">
    <property type="component" value="Unassembled WGS sequence"/>
</dbReference>
<dbReference type="OrthoDB" id="166227at2"/>
<dbReference type="Pfam" id="PF02361">
    <property type="entry name" value="CbiQ"/>
    <property type="match status" value="1"/>
</dbReference>
<dbReference type="PANTHER" id="PTHR33514:SF13">
    <property type="entry name" value="PROTEIN ABCI12, CHLOROPLASTIC"/>
    <property type="match status" value="1"/>
</dbReference>
<organism evidence="6 7">
    <name type="scientific">Herbinix hemicellulosilytica</name>
    <dbReference type="NCBI Taxonomy" id="1564487"/>
    <lineage>
        <taxon>Bacteria</taxon>
        <taxon>Bacillati</taxon>
        <taxon>Bacillota</taxon>
        <taxon>Clostridia</taxon>
        <taxon>Lachnospirales</taxon>
        <taxon>Lachnospiraceae</taxon>
        <taxon>Herbinix</taxon>
    </lineage>
</organism>
<keyword evidence="3 5" id="KW-1133">Transmembrane helix</keyword>
<reference evidence="6 7" key="1">
    <citation type="submission" date="2015-06" db="EMBL/GenBank/DDBJ databases">
        <authorList>
            <person name="Wibberg Daniel"/>
        </authorList>
    </citation>
    <scope>NUCLEOTIDE SEQUENCE [LARGE SCALE GENOMIC DNA]</scope>
    <source>
        <strain evidence="6 7">T3/55T</strain>
    </source>
</reference>
<feature type="transmembrane region" description="Helical" evidence="5">
    <location>
        <begin position="61"/>
        <end position="80"/>
    </location>
</feature>
<name>A0A0H5SIX4_HERHM</name>
<dbReference type="RefSeq" id="WP_103203116.1">
    <property type="nucleotide sequence ID" value="NZ_CVTD020000018.1"/>
</dbReference>
<feature type="transmembrane region" description="Helical" evidence="5">
    <location>
        <begin position="109"/>
        <end position="127"/>
    </location>
</feature>
<dbReference type="CDD" id="cd16914">
    <property type="entry name" value="EcfT"/>
    <property type="match status" value="1"/>
</dbReference>
<accession>A0A0H5SIX4</accession>
<evidence type="ECO:0000256" key="2">
    <source>
        <dbReference type="ARBA" id="ARBA00022692"/>
    </source>
</evidence>
<dbReference type="GO" id="GO:0005886">
    <property type="term" value="C:plasma membrane"/>
    <property type="evidence" value="ECO:0007669"/>
    <property type="project" value="UniProtKB-ARBA"/>
</dbReference>
<gene>
    <name evidence="6" type="ORF">HHT355_1815</name>
</gene>
<keyword evidence="2 5" id="KW-0812">Transmembrane</keyword>
<proteinExistence type="predicted"/>
<evidence type="ECO:0000256" key="4">
    <source>
        <dbReference type="ARBA" id="ARBA00023136"/>
    </source>
</evidence>
<protein>
    <submittedName>
        <fullName evidence="6">Putative membrane protein</fullName>
    </submittedName>
</protein>
<sequence>MIQERYKPTFLRKLYPNTKLWMSLGISCAVIFFNNIWFSLAVMILSLIMIAYEKYILEFKVVSISIIIMAVMMFAINGTLNPVNNYTNDPVFILPLLNWKFYKEGLEYALTYFGRIAPLMCALFLLFRTMNMTDLGIGMYEGGIPYNISFMFISTFQTIPILGKDMNQIMDAQRARGLDTEGNLIKRFKAFLPVMVPVVANSIMRVRNQAVALETKGFNSSAKKTVYRDLPKTKADHILKWSSILLSIGSIVYRIIQSFF</sequence>
<evidence type="ECO:0000256" key="3">
    <source>
        <dbReference type="ARBA" id="ARBA00022989"/>
    </source>
</evidence>
<keyword evidence="4 5" id="KW-0472">Membrane</keyword>